<reference evidence="1 2" key="1">
    <citation type="journal article" date="2014" name="Int. J. Syst. Evol. Microbiol.">
        <title>Nitrososphaera viennensis gen. nov., sp. nov., an aerobic and mesophilic, ammonia-oxidizing archaeon from soil and a member of the archaeal phylum Thaumarchaeota.</title>
        <authorList>
            <person name="Stieglmeier M."/>
            <person name="Klingl A."/>
            <person name="Alves R.J."/>
            <person name="Rittmann S.K."/>
            <person name="Melcher M."/>
            <person name="Leisch N."/>
            <person name="Schleper C."/>
        </authorList>
    </citation>
    <scope>NUCLEOTIDE SEQUENCE [LARGE SCALE GENOMIC DNA]</scope>
    <source>
        <strain evidence="1">EN76</strain>
    </source>
</reference>
<dbReference type="RefSeq" id="WP_144239604.1">
    <property type="nucleotide sequence ID" value="NZ_CP007536.1"/>
</dbReference>
<sequence>MSFFNKKSVSSGGGPRHAAMFFLLVAALSLVLAPSISSSLIRPAAAAAEPTFQPQQALISKDAVGNLGGNEAGANNGNNTGGGGNNGNAQCPPGFQCLIRGDVGATKQLTLDISATGKVSGSNALATATIEATVDIDTKKGTILRLQTDSVTGSAEIRDRNGNTAATMDLSNITFDVKGAKLTVNADFTDQDDDKGKFTASLFAKDKINANSSTIPLDSQSNSLSIKYDTVNQRFTSTGSNVEAELSLT</sequence>
<keyword evidence="2" id="KW-1185">Reference proteome</keyword>
<organism evidence="1 2">
    <name type="scientific">Nitrososphaera viennensis EN76</name>
    <dbReference type="NCBI Taxonomy" id="926571"/>
    <lineage>
        <taxon>Archaea</taxon>
        <taxon>Nitrososphaerota</taxon>
        <taxon>Nitrososphaeria</taxon>
        <taxon>Nitrososphaerales</taxon>
        <taxon>Nitrososphaeraceae</taxon>
        <taxon>Nitrososphaera</taxon>
    </lineage>
</organism>
<protein>
    <submittedName>
        <fullName evidence="1">Uncharacterized protein</fullName>
    </submittedName>
</protein>
<gene>
    <name evidence="1" type="ORF">NVIE_018240</name>
</gene>
<dbReference type="Proteomes" id="UP000027093">
    <property type="component" value="Chromosome"/>
</dbReference>
<evidence type="ECO:0000313" key="1">
    <source>
        <dbReference type="EMBL" id="AIC16079.1"/>
    </source>
</evidence>
<dbReference type="HOGENOM" id="CLU_1113907_0_0_2"/>
<dbReference type="GeneID" id="74947083"/>
<accession>A0A060HHJ6</accession>
<dbReference type="EMBL" id="CP007536">
    <property type="protein sequence ID" value="AIC16079.1"/>
    <property type="molecule type" value="Genomic_DNA"/>
</dbReference>
<dbReference type="OrthoDB" id="379126at2157"/>
<name>A0A060HHJ6_9ARCH</name>
<dbReference type="KEGG" id="nvn:NVIE_018240"/>
<proteinExistence type="predicted"/>
<evidence type="ECO:0000313" key="2">
    <source>
        <dbReference type="Proteomes" id="UP000027093"/>
    </source>
</evidence>
<dbReference type="AlphaFoldDB" id="A0A060HHJ6"/>